<accession>A0A7L9QBV9</accession>
<dbReference type="AlphaFoldDB" id="A0A7L9QBV9"/>
<sequence>MALNVARASNEMDIATHLELAYDMAEVNRKKWLRKVNELSGPIGMTA</sequence>
<name>A0A7L9QBV9_9ZZZZ</name>
<dbReference type="EMBL" id="MW000468">
    <property type="protein sequence ID" value="QOL00402.1"/>
    <property type="molecule type" value="Genomic_DNA"/>
</dbReference>
<proteinExistence type="predicted"/>
<evidence type="ECO:0000313" key="1">
    <source>
        <dbReference type="EMBL" id="QOL00402.1"/>
    </source>
</evidence>
<organism evidence="1">
    <name type="scientific">uncultured organism</name>
    <dbReference type="NCBI Taxonomy" id="155900"/>
    <lineage>
        <taxon>unclassified sequences</taxon>
        <taxon>environmental samples</taxon>
    </lineage>
</organism>
<protein>
    <submittedName>
        <fullName evidence="1">Uncharacterized protein</fullName>
    </submittedName>
</protein>
<reference evidence="1" key="1">
    <citation type="submission" date="2020-09" db="EMBL/GenBank/DDBJ databases">
        <title>A new high-throughput screening method to detect antimicrobial volatiles from metagenomic clone libraries.</title>
        <authorList>
            <person name="Stocker F."/>
            <person name="Obermeier M."/>
            <person name="Resch K."/>
            <person name="Berg G."/>
            <person name="Mueller Bogota C.A."/>
        </authorList>
    </citation>
    <scope>NUCLEOTIDE SEQUENCE</scope>
</reference>